<feature type="compositionally biased region" description="Low complexity" evidence="1">
    <location>
        <begin position="152"/>
        <end position="165"/>
    </location>
</feature>
<dbReference type="GO" id="GO:0030041">
    <property type="term" value="P:actin filament polymerization"/>
    <property type="evidence" value="ECO:0007669"/>
    <property type="project" value="TreeGrafter"/>
</dbReference>
<dbReference type="OMA" id="LWKESEM"/>
<name>C1N3H4_MICPC</name>
<feature type="compositionally biased region" description="Basic and acidic residues" evidence="1">
    <location>
        <begin position="38"/>
        <end position="50"/>
    </location>
</feature>
<feature type="region of interest" description="Disordered" evidence="1">
    <location>
        <begin position="417"/>
        <end position="965"/>
    </location>
</feature>
<feature type="region of interest" description="Disordered" evidence="1">
    <location>
        <begin position="17"/>
        <end position="50"/>
    </location>
</feature>
<feature type="compositionally biased region" description="Acidic residues" evidence="1">
    <location>
        <begin position="136"/>
        <end position="145"/>
    </location>
</feature>
<feature type="compositionally biased region" description="Basic and acidic residues" evidence="1">
    <location>
        <begin position="602"/>
        <end position="616"/>
    </location>
</feature>
<feature type="compositionally biased region" description="Pro residues" evidence="1">
    <location>
        <begin position="514"/>
        <end position="539"/>
    </location>
</feature>
<organism evidence="3">
    <name type="scientific">Micromonas pusilla (strain CCMP1545)</name>
    <name type="common">Picoplanktonic green alga</name>
    <dbReference type="NCBI Taxonomy" id="564608"/>
    <lineage>
        <taxon>Eukaryota</taxon>
        <taxon>Viridiplantae</taxon>
        <taxon>Chlorophyta</taxon>
        <taxon>Mamiellophyceae</taxon>
        <taxon>Mamiellales</taxon>
        <taxon>Mamiellaceae</taxon>
        <taxon>Micromonas</taxon>
    </lineage>
</organism>
<protein>
    <submittedName>
        <fullName evidence="2">Predicted protein</fullName>
    </submittedName>
</protein>
<dbReference type="RefSeq" id="XP_003062377.1">
    <property type="nucleotide sequence ID" value="XM_003062331.1"/>
</dbReference>
<dbReference type="PANTHER" id="PTHR45691:SF6">
    <property type="entry name" value="PROTEIN DIAPHANOUS"/>
    <property type="match status" value="1"/>
</dbReference>
<keyword evidence="3" id="KW-1185">Reference proteome</keyword>
<dbReference type="PANTHER" id="PTHR45691">
    <property type="entry name" value="PROTEIN DIAPHANOUS"/>
    <property type="match status" value="1"/>
</dbReference>
<dbReference type="Proteomes" id="UP000001876">
    <property type="component" value="Unassembled WGS sequence"/>
</dbReference>
<feature type="compositionally biased region" description="Low complexity" evidence="1">
    <location>
        <begin position="419"/>
        <end position="435"/>
    </location>
</feature>
<feature type="compositionally biased region" description="Gly residues" evidence="1">
    <location>
        <begin position="703"/>
        <end position="713"/>
    </location>
</feature>
<dbReference type="GO" id="GO:0005884">
    <property type="term" value="C:actin filament"/>
    <property type="evidence" value="ECO:0007669"/>
    <property type="project" value="TreeGrafter"/>
</dbReference>
<dbReference type="PRINTS" id="PR01217">
    <property type="entry name" value="PRICHEXTENSN"/>
</dbReference>
<feature type="compositionally biased region" description="Basic and acidic residues" evidence="1">
    <location>
        <begin position="494"/>
        <end position="509"/>
    </location>
</feature>
<evidence type="ECO:0000313" key="2">
    <source>
        <dbReference type="EMBL" id="EEH53196.1"/>
    </source>
</evidence>
<feature type="compositionally biased region" description="Basic and acidic residues" evidence="1">
    <location>
        <begin position="911"/>
        <end position="926"/>
    </location>
</feature>
<evidence type="ECO:0000313" key="3">
    <source>
        <dbReference type="Proteomes" id="UP000001876"/>
    </source>
</evidence>
<dbReference type="KEGG" id="mpp:MICPUCDRAFT_42194"/>
<feature type="compositionally biased region" description="Pro residues" evidence="1">
    <location>
        <begin position="441"/>
        <end position="460"/>
    </location>
</feature>
<feature type="compositionally biased region" description="Basic and acidic residues" evidence="1">
    <location>
        <begin position="541"/>
        <end position="558"/>
    </location>
</feature>
<feature type="compositionally biased region" description="Gly residues" evidence="1">
    <location>
        <begin position="941"/>
        <end position="953"/>
    </location>
</feature>
<feature type="compositionally biased region" description="Basic and acidic residues" evidence="1">
    <location>
        <begin position="569"/>
        <end position="579"/>
    </location>
</feature>
<feature type="compositionally biased region" description="Basic and acidic residues" evidence="1">
    <location>
        <begin position="954"/>
        <end position="964"/>
    </location>
</feature>
<feature type="compositionally biased region" description="Polar residues" evidence="1">
    <location>
        <begin position="17"/>
        <end position="28"/>
    </location>
</feature>
<feature type="compositionally biased region" description="Pro residues" evidence="1">
    <location>
        <begin position="881"/>
        <end position="891"/>
    </location>
</feature>
<feature type="compositionally biased region" description="Low complexity" evidence="1">
    <location>
        <begin position="117"/>
        <end position="135"/>
    </location>
</feature>
<feature type="compositionally biased region" description="Gly residues" evidence="1">
    <location>
        <begin position="854"/>
        <end position="879"/>
    </location>
</feature>
<reference evidence="2 3" key="1">
    <citation type="journal article" date="2009" name="Science">
        <title>Green evolution and dynamic adaptations revealed by genomes of the marine picoeukaryotes Micromonas.</title>
        <authorList>
            <person name="Worden A.Z."/>
            <person name="Lee J.H."/>
            <person name="Mock T."/>
            <person name="Rouze P."/>
            <person name="Simmons M.P."/>
            <person name="Aerts A.L."/>
            <person name="Allen A.E."/>
            <person name="Cuvelier M.L."/>
            <person name="Derelle E."/>
            <person name="Everett M.V."/>
            <person name="Foulon E."/>
            <person name="Grimwood J."/>
            <person name="Gundlach H."/>
            <person name="Henrissat B."/>
            <person name="Napoli C."/>
            <person name="McDonald S.M."/>
            <person name="Parker M.S."/>
            <person name="Rombauts S."/>
            <person name="Salamov A."/>
            <person name="Von Dassow P."/>
            <person name="Badger J.H."/>
            <person name="Coutinho P.M."/>
            <person name="Demir E."/>
            <person name="Dubchak I."/>
            <person name="Gentemann C."/>
            <person name="Eikrem W."/>
            <person name="Gready J.E."/>
            <person name="John U."/>
            <person name="Lanier W."/>
            <person name="Lindquist E.A."/>
            <person name="Lucas S."/>
            <person name="Mayer K.F."/>
            <person name="Moreau H."/>
            <person name="Not F."/>
            <person name="Otillar R."/>
            <person name="Panaud O."/>
            <person name="Pangilinan J."/>
            <person name="Paulsen I."/>
            <person name="Piegu B."/>
            <person name="Poliakov A."/>
            <person name="Robbens S."/>
            <person name="Schmutz J."/>
            <person name="Toulza E."/>
            <person name="Wyss T."/>
            <person name="Zelensky A."/>
            <person name="Zhou K."/>
            <person name="Armbrust E.V."/>
            <person name="Bhattacharya D."/>
            <person name="Goodenough U.W."/>
            <person name="Van de Peer Y."/>
            <person name="Grigoriev I.V."/>
        </authorList>
    </citation>
    <scope>NUCLEOTIDE SEQUENCE [LARGE SCALE GENOMIC DNA]</scope>
    <source>
        <strain evidence="2 3">CCMP1545</strain>
    </source>
</reference>
<dbReference type="GeneID" id="9688053"/>
<proteinExistence type="predicted"/>
<feature type="compositionally biased region" description="Pro residues" evidence="1">
    <location>
        <begin position="742"/>
        <end position="752"/>
    </location>
</feature>
<feature type="compositionally biased region" description="Polar residues" evidence="1">
    <location>
        <begin position="726"/>
        <end position="740"/>
    </location>
</feature>
<sequence length="978" mass="104991">MSKIRYVAVPDVRAKAVTSSQITASSAETGREDDEEREKEKDAPARPRDDDFAALLRELPASAARIARAPIAPVTELAAHVMNEKRPRALVDRARLDALLNDDLAPPPPPPPPPSSSPQLEIEPPSAALLDAMETAAEDEPDDDAIAPVETPIPSSPRAPSATASTFRAVADARAGRCRAALALAPVPTTTLDARMKRDRAPFDAAARRAMSRALSDDLTLAGGGGGGGGDGGIDEVPTPMFLDGPGGRGRDRVRGGAVRELIDELGARPVRVATTTATLPPLETILKTPRAVLEERPEIPEAAEEENVDAAATEARVRDGGALLAAMTLADGDARANEEHDFRGPGSVAGALDAATRAANDAIEREDAALLAATAEAEARAAAAARAREAERNKAVTARIDAAPAAKDLTFFLRPDVQQQQQQQRQHRQQQTQPEKPRPRPPPPRPPPPQPPPPPPPRGPVVNPIYAPAPPPPGPTHPTHISVDEIDDDELLMLERIERDVIDSRRAAEVPSFPSPPRSAASPPPMPPPPPRPMPPPHWQRREDQHAEWQRHQHARWEEEDARGGGWEPRRGGGDDGPRMTPPSPLRTFRDEANRAPPPSSRRDHGQRFERRDYLEDADAFGYAMPPAVDYDLSPARRRRRLDSRGGGGGGGGDDDYFQDDRFDRAMRSSPPPPREDARAAADDEAPPFFDANDPQLAYGFGRHGVGVGGGDDVAAAPPAPPRSKTASLIANWRETMTTRAPPPPPPPPPPPRHRAPPRDADWGPSYSPPPRSEGRRPVRESQMRRSDVDVAPPSETFRRALSSYASARGGVGGGAYEPPPPVRYDPMPTRDPRDVSSWRGGYDATPPRSHRGGGGGGGYTPEPFGSGGGGGGGGGGFTSPPPPRDPTLAPPWGSAEKMRQLKRKRRLLHPRDENLWDGDGERKTFASPSPGPRERRRGGGAPGGGGGGGGRARAEERRREQANDFYVMTDKFKFRR</sequence>
<feature type="compositionally biased region" description="Pro residues" evidence="1">
    <location>
        <begin position="105"/>
        <end position="116"/>
    </location>
</feature>
<feature type="region of interest" description="Disordered" evidence="1">
    <location>
        <begin position="100"/>
        <end position="165"/>
    </location>
</feature>
<dbReference type="InterPro" id="IPR051412">
    <property type="entry name" value="Formin_Homology_Diaphanous_sf"/>
</dbReference>
<accession>C1N3H4</accession>
<evidence type="ECO:0000256" key="1">
    <source>
        <dbReference type="SAM" id="MobiDB-lite"/>
    </source>
</evidence>
<dbReference type="EMBL" id="GG663746">
    <property type="protein sequence ID" value="EEH53196.1"/>
    <property type="molecule type" value="Genomic_DNA"/>
</dbReference>
<feature type="compositionally biased region" description="Pro residues" evidence="1">
    <location>
        <begin position="468"/>
        <end position="477"/>
    </location>
</feature>
<dbReference type="AlphaFoldDB" id="C1N3H4"/>
<feature type="compositionally biased region" description="Basic and acidic residues" evidence="1">
    <location>
        <begin position="774"/>
        <end position="790"/>
    </location>
</feature>
<gene>
    <name evidence="2" type="ORF">MICPUCDRAFT_42194</name>
</gene>